<keyword evidence="1" id="KW-0479">Metal-binding</keyword>
<accession>X0WB97</accession>
<dbReference type="InterPro" id="IPR008007">
    <property type="entry name" value="Peptidase_M42"/>
</dbReference>
<evidence type="ECO:0008006" key="4">
    <source>
        <dbReference type="Google" id="ProtNLM"/>
    </source>
</evidence>
<dbReference type="Gene3D" id="3.40.630.10">
    <property type="entry name" value="Zn peptidases"/>
    <property type="match status" value="1"/>
</dbReference>
<evidence type="ECO:0000256" key="2">
    <source>
        <dbReference type="ARBA" id="ARBA00022801"/>
    </source>
</evidence>
<name>X0WB97_9ZZZZ</name>
<dbReference type="Pfam" id="PF05343">
    <property type="entry name" value="Peptidase_M42"/>
    <property type="match status" value="1"/>
</dbReference>
<evidence type="ECO:0000256" key="1">
    <source>
        <dbReference type="ARBA" id="ARBA00022723"/>
    </source>
</evidence>
<dbReference type="SUPFAM" id="SSF53187">
    <property type="entry name" value="Zn-dependent exopeptidases"/>
    <property type="match status" value="1"/>
</dbReference>
<sequence>MSAGANSQDRASAALIGIPSRYMHTPVEVVALKDAEAAARLLAALAAELPEDIEFIPG</sequence>
<gene>
    <name evidence="3" type="ORF">S01H1_52979</name>
</gene>
<proteinExistence type="predicted"/>
<protein>
    <recommendedName>
        <fullName evidence="4">Peptidase M42 family protein</fullName>
    </recommendedName>
</protein>
<evidence type="ECO:0000313" key="3">
    <source>
        <dbReference type="EMBL" id="GAG20457.1"/>
    </source>
</evidence>
<dbReference type="GO" id="GO:0046872">
    <property type="term" value="F:metal ion binding"/>
    <property type="evidence" value="ECO:0007669"/>
    <property type="project" value="UniProtKB-KW"/>
</dbReference>
<reference evidence="3" key="1">
    <citation type="journal article" date="2014" name="Front. Microbiol.">
        <title>High frequency of phylogenetically diverse reductive dehalogenase-homologous genes in deep subseafloor sedimentary metagenomes.</title>
        <authorList>
            <person name="Kawai M."/>
            <person name="Futagami T."/>
            <person name="Toyoda A."/>
            <person name="Takaki Y."/>
            <person name="Nishi S."/>
            <person name="Hori S."/>
            <person name="Arai W."/>
            <person name="Tsubouchi T."/>
            <person name="Morono Y."/>
            <person name="Uchiyama I."/>
            <person name="Ito T."/>
            <person name="Fujiyama A."/>
            <person name="Inagaki F."/>
            <person name="Takami H."/>
        </authorList>
    </citation>
    <scope>NUCLEOTIDE SEQUENCE</scope>
    <source>
        <strain evidence="3">Expedition CK06-06</strain>
    </source>
</reference>
<dbReference type="GO" id="GO:0016787">
    <property type="term" value="F:hydrolase activity"/>
    <property type="evidence" value="ECO:0007669"/>
    <property type="project" value="UniProtKB-KW"/>
</dbReference>
<organism evidence="3">
    <name type="scientific">marine sediment metagenome</name>
    <dbReference type="NCBI Taxonomy" id="412755"/>
    <lineage>
        <taxon>unclassified sequences</taxon>
        <taxon>metagenomes</taxon>
        <taxon>ecological metagenomes</taxon>
    </lineage>
</organism>
<comment type="caution">
    <text evidence="3">The sequence shown here is derived from an EMBL/GenBank/DDBJ whole genome shotgun (WGS) entry which is preliminary data.</text>
</comment>
<dbReference type="EMBL" id="BARS01034278">
    <property type="protein sequence ID" value="GAG20457.1"/>
    <property type="molecule type" value="Genomic_DNA"/>
</dbReference>
<dbReference type="AlphaFoldDB" id="X0WB97"/>
<keyword evidence="2" id="KW-0378">Hydrolase</keyword>